<keyword evidence="1" id="KW-0472">Membrane</keyword>
<evidence type="ECO:0000313" key="3">
    <source>
        <dbReference type="Proteomes" id="UP000556436"/>
    </source>
</evidence>
<feature type="transmembrane region" description="Helical" evidence="1">
    <location>
        <begin position="129"/>
        <end position="150"/>
    </location>
</feature>
<name>A0A7W7LGG9_STRNE</name>
<evidence type="ECO:0000256" key="1">
    <source>
        <dbReference type="SAM" id="Phobius"/>
    </source>
</evidence>
<gene>
    <name evidence="2" type="ORF">FHS38_005680</name>
</gene>
<protein>
    <submittedName>
        <fullName evidence="2">Uncharacterized protein</fullName>
    </submittedName>
</protein>
<dbReference type="EMBL" id="JACHJG010000014">
    <property type="protein sequence ID" value="MBB4889604.1"/>
    <property type="molecule type" value="Genomic_DNA"/>
</dbReference>
<accession>A0A7W7LGG9</accession>
<dbReference type="RefSeq" id="WP_184738186.1">
    <property type="nucleotide sequence ID" value="NZ_JACHJG010000014.1"/>
</dbReference>
<evidence type="ECO:0000313" key="2">
    <source>
        <dbReference type="EMBL" id="MBB4889604.1"/>
    </source>
</evidence>
<feature type="transmembrane region" description="Helical" evidence="1">
    <location>
        <begin position="16"/>
        <end position="38"/>
    </location>
</feature>
<comment type="caution">
    <text evidence="2">The sequence shown here is derived from an EMBL/GenBank/DDBJ whole genome shotgun (WGS) entry which is preliminary data.</text>
</comment>
<reference evidence="2 3" key="1">
    <citation type="submission" date="2020-08" db="EMBL/GenBank/DDBJ databases">
        <title>Genomic Encyclopedia of Type Strains, Phase III (KMG-III): the genomes of soil and plant-associated and newly described type strains.</title>
        <authorList>
            <person name="Whitman W."/>
        </authorList>
    </citation>
    <scope>NUCLEOTIDE SEQUENCE [LARGE SCALE GENOMIC DNA]</scope>
    <source>
        <strain evidence="2 3">CECT 3265</strain>
    </source>
</reference>
<feature type="transmembrane region" description="Helical" evidence="1">
    <location>
        <begin position="94"/>
        <end position="117"/>
    </location>
</feature>
<dbReference type="Proteomes" id="UP000556436">
    <property type="component" value="Unassembled WGS sequence"/>
</dbReference>
<proteinExistence type="predicted"/>
<keyword evidence="3" id="KW-1185">Reference proteome</keyword>
<keyword evidence="1" id="KW-0812">Transmembrane</keyword>
<organism evidence="2 3">
    <name type="scientific">Streptomyces netropsis</name>
    <name type="common">Streptoverticillium netropsis</name>
    <dbReference type="NCBI Taxonomy" id="55404"/>
    <lineage>
        <taxon>Bacteria</taxon>
        <taxon>Bacillati</taxon>
        <taxon>Actinomycetota</taxon>
        <taxon>Actinomycetes</taxon>
        <taxon>Kitasatosporales</taxon>
        <taxon>Streptomycetaceae</taxon>
        <taxon>Streptomyces</taxon>
    </lineage>
</organism>
<feature type="transmembrane region" description="Helical" evidence="1">
    <location>
        <begin position="58"/>
        <end position="82"/>
    </location>
</feature>
<sequence>MQTVTADSDRRPSSGLTVTVSALMVEMAFAAAALWSWGVTHPGPEDDSGALAVVVLPFLLPVVAGVALVLALTLVMPTVALARRAGVWWGGAGAWWWIPAVASAVSAAAIAVVGLWAGCRGGVAAPPVYLWWWLAVTALIVPAGLLARLARRRAAEGRPVRARTVLLGGCAGVVAFFLVLLTVAVVVESVVG</sequence>
<feature type="transmembrane region" description="Helical" evidence="1">
    <location>
        <begin position="162"/>
        <end position="187"/>
    </location>
</feature>
<keyword evidence="1" id="KW-1133">Transmembrane helix</keyword>
<dbReference type="AlphaFoldDB" id="A0A7W7LGG9"/>